<keyword evidence="1" id="KW-0472">Membrane</keyword>
<feature type="transmembrane region" description="Helical" evidence="1">
    <location>
        <begin position="250"/>
        <end position="271"/>
    </location>
</feature>
<feature type="transmembrane region" description="Helical" evidence="1">
    <location>
        <begin position="52"/>
        <end position="71"/>
    </location>
</feature>
<proteinExistence type="predicted"/>
<dbReference type="HOGENOM" id="CLU_069763_0_0_10"/>
<reference evidence="2 3" key="1">
    <citation type="journal article" date="2010" name="J. Bacteriol.">
        <title>The complete genome sequence of Croceibacter atlanticus HTCC2559T.</title>
        <authorList>
            <person name="Oh H.M."/>
            <person name="Kang I."/>
            <person name="Ferriera S."/>
            <person name="Giovannoni S.J."/>
            <person name="Cho J.C."/>
        </authorList>
    </citation>
    <scope>NUCLEOTIDE SEQUENCE [LARGE SCALE GENOMIC DNA]</scope>
    <source>
        <strain evidence="3">ATCC BAA-628 / HTCC2559 / KCTC 12090</strain>
    </source>
</reference>
<feature type="transmembrane region" description="Helical" evidence="1">
    <location>
        <begin position="133"/>
        <end position="156"/>
    </location>
</feature>
<feature type="transmembrane region" description="Helical" evidence="1">
    <location>
        <begin position="213"/>
        <end position="238"/>
    </location>
</feature>
<dbReference type="EMBL" id="CP002046">
    <property type="protein sequence ID" value="EAP88074.1"/>
    <property type="molecule type" value="Genomic_DNA"/>
</dbReference>
<dbReference type="GeneID" id="89452775"/>
<dbReference type="STRING" id="216432.CA2559_04925"/>
<gene>
    <name evidence="2" type="ordered locus">CA2559_04925</name>
</gene>
<feature type="transmembrane region" description="Helical" evidence="1">
    <location>
        <begin position="277"/>
        <end position="295"/>
    </location>
</feature>
<dbReference type="eggNOG" id="COG0392">
    <property type="taxonomic scope" value="Bacteria"/>
</dbReference>
<keyword evidence="1" id="KW-0812">Transmembrane</keyword>
<accession>A3U757</accession>
<dbReference type="KEGG" id="cat:CA2559_04925"/>
<evidence type="ECO:0000256" key="1">
    <source>
        <dbReference type="SAM" id="Phobius"/>
    </source>
</evidence>
<dbReference type="AlphaFoldDB" id="A3U757"/>
<feature type="transmembrane region" description="Helical" evidence="1">
    <location>
        <begin position="12"/>
        <end position="32"/>
    </location>
</feature>
<dbReference type="OrthoDB" id="1121314at2"/>
<name>A3U757_CROAH</name>
<organism evidence="2 3">
    <name type="scientific">Croceibacter atlanticus (strain ATCC BAA-628 / JCM 21780 / CIP 108009 / IAM 15332 / KCTC 12090 / HTCC2559)</name>
    <dbReference type="NCBI Taxonomy" id="216432"/>
    <lineage>
        <taxon>Bacteria</taxon>
        <taxon>Pseudomonadati</taxon>
        <taxon>Bacteroidota</taxon>
        <taxon>Flavobacteriia</taxon>
        <taxon>Flavobacteriales</taxon>
        <taxon>Flavobacteriaceae</taxon>
        <taxon>Croceibacter</taxon>
    </lineage>
</organism>
<sequence length="311" mass="35404">MPKLPHKLTQFLTAFFKVAVVICVCIFIYKRLLDETEFKIENWLQFLINSKIFTLKVMIVLVSFTLLNWFLELKKWKRLVYPFSKITLKDAFKQCLSAHVLAIITPFRTGEYGVKAVYFPKFMRGAIIKQNGLGHFMQLAVTGFFGVIGCISIALSQYPDKAILIIFGVTLLIASIILIVRKLINRFKLDVILITQVLKLSILRYLVFAHQFYFILLIFNIQIGYVLGMSVISATYLIASVIPILNLFDAALKGSIAITLFSLFGVSAMPIFCATLLMWMLNFVFPAGVGSIYFLKLKTHDRLTTKLVQDV</sequence>
<protein>
    <submittedName>
        <fullName evidence="2">Uncharacterized protein</fullName>
    </submittedName>
</protein>
<evidence type="ECO:0000313" key="2">
    <source>
        <dbReference type="EMBL" id="EAP88074.1"/>
    </source>
</evidence>
<dbReference type="Proteomes" id="UP000002297">
    <property type="component" value="Chromosome"/>
</dbReference>
<evidence type="ECO:0000313" key="3">
    <source>
        <dbReference type="Proteomes" id="UP000002297"/>
    </source>
</evidence>
<dbReference type="RefSeq" id="WP_013186750.1">
    <property type="nucleotide sequence ID" value="NC_014230.1"/>
</dbReference>
<feature type="transmembrane region" description="Helical" evidence="1">
    <location>
        <begin position="162"/>
        <end position="180"/>
    </location>
</feature>
<keyword evidence="3" id="KW-1185">Reference proteome</keyword>
<keyword evidence="1" id="KW-1133">Transmembrane helix</keyword>